<dbReference type="Proteomes" id="UP000239899">
    <property type="component" value="Unassembled WGS sequence"/>
</dbReference>
<feature type="binding site" evidence="12">
    <location>
        <begin position="411"/>
        <end position="415"/>
    </location>
    <ligand>
        <name>IMP</name>
        <dbReference type="ChEBI" id="CHEBI:58053"/>
    </ligand>
</feature>
<keyword evidence="21" id="KW-1185">Reference proteome</keyword>
<keyword evidence="6 12" id="KW-0630">Potassium</keyword>
<keyword evidence="12" id="KW-0963">Cytoplasm</keyword>
<evidence type="ECO:0000256" key="15">
    <source>
        <dbReference type="PIRSR" id="PIRSR000130-4"/>
    </source>
</evidence>
<dbReference type="EMBL" id="LHPG02000017">
    <property type="protein sequence ID" value="PRW33277.1"/>
    <property type="molecule type" value="Genomic_DNA"/>
</dbReference>
<feature type="binding site" evidence="12">
    <location>
        <position position="329"/>
    </location>
    <ligand>
        <name>IMP</name>
        <dbReference type="ChEBI" id="CHEBI:58053"/>
    </ligand>
</feature>
<evidence type="ECO:0000256" key="7">
    <source>
        <dbReference type="ARBA" id="ARBA00023002"/>
    </source>
</evidence>
<dbReference type="InterPro" id="IPR013785">
    <property type="entry name" value="Aldolase_TIM"/>
</dbReference>
<comment type="caution">
    <text evidence="12">Lacks conserved residue(s) required for the propagation of feature annotation.</text>
</comment>
<dbReference type="Pfam" id="PF00571">
    <property type="entry name" value="CBS"/>
    <property type="match status" value="1"/>
</dbReference>
<dbReference type="UniPathway" id="UPA00601">
    <property type="reaction ID" value="UER00295"/>
</dbReference>
<evidence type="ECO:0000256" key="3">
    <source>
        <dbReference type="ARBA" id="ARBA00022723"/>
    </source>
</evidence>
<keyword evidence="3 12" id="KW-0479">Metal-binding</keyword>
<keyword evidence="8 12" id="KW-0520">NAD</keyword>
<feature type="binding site" evidence="12">
    <location>
        <begin position="387"/>
        <end position="388"/>
    </location>
    <ligand>
        <name>IMP</name>
        <dbReference type="ChEBI" id="CHEBI:58053"/>
    </ligand>
</feature>
<evidence type="ECO:0000256" key="5">
    <source>
        <dbReference type="ARBA" id="ARBA00022755"/>
    </source>
</evidence>
<comment type="subcellular location">
    <subcellularLocation>
        <location evidence="12">Cytoplasm</location>
    </subcellularLocation>
</comment>
<dbReference type="PROSITE" id="PS00487">
    <property type="entry name" value="IMP_DH_GMP_RED"/>
    <property type="match status" value="1"/>
</dbReference>
<feature type="domain" description="CBS" evidence="19">
    <location>
        <begin position="176"/>
        <end position="236"/>
    </location>
</feature>
<feature type="active site" description="Thioimidate intermediate" evidence="12 13">
    <location>
        <position position="331"/>
    </location>
</feature>
<feature type="active site" description="Proton acceptor" evidence="12 13">
    <location>
        <position position="427"/>
    </location>
</feature>
<evidence type="ECO:0000256" key="2">
    <source>
        <dbReference type="ARBA" id="ARBA00005502"/>
    </source>
</evidence>
<feature type="binding site" evidence="12 14">
    <location>
        <begin position="274"/>
        <end position="276"/>
    </location>
    <ligand>
        <name>NAD(+)</name>
        <dbReference type="ChEBI" id="CHEBI:57540"/>
    </ligand>
</feature>
<evidence type="ECO:0000256" key="6">
    <source>
        <dbReference type="ARBA" id="ARBA00022958"/>
    </source>
</evidence>
<gene>
    <name evidence="20" type="ORF">C2E21_7865</name>
</gene>
<dbReference type="InterPro" id="IPR046342">
    <property type="entry name" value="CBS_dom_sf"/>
</dbReference>
<organism evidence="20 21">
    <name type="scientific">Chlorella sorokiniana</name>
    <name type="common">Freshwater green alga</name>
    <dbReference type="NCBI Taxonomy" id="3076"/>
    <lineage>
        <taxon>Eukaryota</taxon>
        <taxon>Viridiplantae</taxon>
        <taxon>Chlorophyta</taxon>
        <taxon>core chlorophytes</taxon>
        <taxon>Trebouxiophyceae</taxon>
        <taxon>Chlorellales</taxon>
        <taxon>Chlorellaceae</taxon>
        <taxon>Chlorella clade</taxon>
        <taxon>Chlorella</taxon>
    </lineage>
</organism>
<feature type="binding site" description="in other chain" evidence="12 15">
    <location>
        <position position="328"/>
    </location>
    <ligand>
        <name>K(+)</name>
        <dbReference type="ChEBI" id="CHEBI:29103"/>
        <note>ligand shared between two tetrameric partners</note>
    </ligand>
</feature>
<keyword evidence="4 12" id="KW-0332">GMP biosynthesis</keyword>
<dbReference type="Pfam" id="PF00478">
    <property type="entry name" value="IMPDH"/>
    <property type="match status" value="1"/>
</dbReference>
<reference evidence="20 21" key="1">
    <citation type="journal article" date="2018" name="Plant J.">
        <title>Genome sequences of Chlorella sorokiniana UTEX 1602 and Micractinium conductrix SAG 241.80: implications to maltose excretion by a green alga.</title>
        <authorList>
            <person name="Arriola M.B."/>
            <person name="Velmurugan N."/>
            <person name="Zhang Y."/>
            <person name="Plunkett M.H."/>
            <person name="Hondzo H."/>
            <person name="Barney B.M."/>
        </authorList>
    </citation>
    <scope>NUCLEOTIDE SEQUENCE [LARGE SCALE GENOMIC DNA]</scope>
    <source>
        <strain evidence="21">UTEX 1602</strain>
    </source>
</reference>
<dbReference type="CDD" id="cd04601">
    <property type="entry name" value="CBS_pair_IMPDH"/>
    <property type="match status" value="1"/>
</dbReference>
<dbReference type="OrthoDB" id="416622at2759"/>
<evidence type="ECO:0000313" key="20">
    <source>
        <dbReference type="EMBL" id="PRW33277.1"/>
    </source>
</evidence>
<dbReference type="InterPro" id="IPR015875">
    <property type="entry name" value="IMP_DH/GMP_Rdtase_CS"/>
</dbReference>
<dbReference type="SUPFAM" id="SSF54631">
    <property type="entry name" value="CBS-domain pair"/>
    <property type="match status" value="1"/>
</dbReference>
<dbReference type="InterPro" id="IPR001093">
    <property type="entry name" value="IMP_DH_GMPRt"/>
</dbReference>
<evidence type="ECO:0000256" key="11">
    <source>
        <dbReference type="ARBA" id="ARBA00056556"/>
    </source>
</evidence>
<evidence type="ECO:0000256" key="1">
    <source>
        <dbReference type="ARBA" id="ARBA00001958"/>
    </source>
</evidence>
<evidence type="ECO:0000256" key="18">
    <source>
        <dbReference type="RuleBase" id="RU003928"/>
    </source>
</evidence>
<feature type="binding site" description="in other chain" evidence="12 15">
    <location>
        <position position="326"/>
    </location>
    <ligand>
        <name>K(+)</name>
        <dbReference type="ChEBI" id="CHEBI:29103"/>
        <note>ligand shared between two tetrameric partners</note>
    </ligand>
</feature>
<name>A0A2P6TGL5_CHLSO</name>
<dbReference type="SUPFAM" id="SSF51412">
    <property type="entry name" value="Inosine monophosphate dehydrogenase (IMPDH)"/>
    <property type="match status" value="1"/>
</dbReference>
<dbReference type="EC" id="1.1.1.205" evidence="12 18"/>
<comment type="catalytic activity">
    <reaction evidence="10 12 18">
        <text>IMP + NAD(+) + H2O = XMP + NADH + H(+)</text>
        <dbReference type="Rhea" id="RHEA:11708"/>
        <dbReference type="ChEBI" id="CHEBI:15377"/>
        <dbReference type="ChEBI" id="CHEBI:15378"/>
        <dbReference type="ChEBI" id="CHEBI:57464"/>
        <dbReference type="ChEBI" id="CHEBI:57540"/>
        <dbReference type="ChEBI" id="CHEBI:57945"/>
        <dbReference type="ChEBI" id="CHEBI:58053"/>
        <dbReference type="EC" id="1.1.1.205"/>
    </reaction>
</comment>
<dbReference type="GO" id="GO:0000166">
    <property type="term" value="F:nucleotide binding"/>
    <property type="evidence" value="ECO:0007669"/>
    <property type="project" value="UniProtKB-UniRule"/>
</dbReference>
<evidence type="ECO:0000256" key="17">
    <source>
        <dbReference type="RuleBase" id="RU003927"/>
    </source>
</evidence>
<protein>
    <recommendedName>
        <fullName evidence="12 18">Inosine-5'-monophosphate dehydrogenase</fullName>
        <shortName evidence="12">IMP dehydrogenase</shortName>
        <shortName evidence="12">IMPD</shortName>
        <shortName evidence="12">IMPDH</shortName>
        <ecNumber evidence="12 18">1.1.1.205</ecNumber>
    </recommendedName>
</protein>
<evidence type="ECO:0000313" key="21">
    <source>
        <dbReference type="Proteomes" id="UP000239899"/>
    </source>
</evidence>
<comment type="pathway">
    <text evidence="12 18">Purine metabolism; XMP biosynthesis via de novo pathway; XMP from IMP: step 1/1.</text>
</comment>
<dbReference type="SMART" id="SM01240">
    <property type="entry name" value="IMPDH"/>
    <property type="match status" value="1"/>
</dbReference>
<dbReference type="AlphaFoldDB" id="A0A2P6TGL5"/>
<dbReference type="PANTHER" id="PTHR11911">
    <property type="entry name" value="INOSINE-5-MONOPHOSPHATE DEHYDROGENASE RELATED"/>
    <property type="match status" value="1"/>
</dbReference>
<dbReference type="Gene3D" id="3.20.20.70">
    <property type="entry name" value="Aldolase class I"/>
    <property type="match status" value="1"/>
</dbReference>
<evidence type="ECO:0000256" key="4">
    <source>
        <dbReference type="ARBA" id="ARBA00022749"/>
    </source>
</evidence>
<evidence type="ECO:0000256" key="13">
    <source>
        <dbReference type="PIRSR" id="PIRSR000130-1"/>
    </source>
</evidence>
<feature type="binding site" evidence="12 14">
    <location>
        <begin position="324"/>
        <end position="326"/>
    </location>
    <ligand>
        <name>NAD(+)</name>
        <dbReference type="ChEBI" id="CHEBI:57540"/>
    </ligand>
</feature>
<feature type="binding site" evidence="12">
    <location>
        <position position="439"/>
    </location>
    <ligand>
        <name>IMP</name>
        <dbReference type="ChEBI" id="CHEBI:58053"/>
    </ligand>
</feature>
<dbReference type="InterPro" id="IPR000644">
    <property type="entry name" value="CBS_dom"/>
</dbReference>
<evidence type="ECO:0000256" key="14">
    <source>
        <dbReference type="PIRSR" id="PIRSR000130-3"/>
    </source>
</evidence>
<evidence type="ECO:0000256" key="12">
    <source>
        <dbReference type="HAMAP-Rule" id="MF_03156"/>
    </source>
</evidence>
<dbReference type="PANTHER" id="PTHR11911:SF111">
    <property type="entry name" value="INOSINE-5'-MONOPHOSPHATE DEHYDROGENASE"/>
    <property type="match status" value="1"/>
</dbReference>
<dbReference type="GO" id="GO:0005737">
    <property type="term" value="C:cytoplasm"/>
    <property type="evidence" value="ECO:0007669"/>
    <property type="project" value="UniProtKB-SubCell"/>
</dbReference>
<dbReference type="GO" id="GO:0003938">
    <property type="term" value="F:IMP dehydrogenase activity"/>
    <property type="evidence" value="ECO:0007669"/>
    <property type="project" value="UniProtKB-UniRule"/>
</dbReference>
<keyword evidence="9 16" id="KW-0129">CBS domain</keyword>
<dbReference type="FunFam" id="3.20.20.70:FF:000086">
    <property type="entry name" value="IMP dehydrogenase, putative"/>
    <property type="match status" value="1"/>
</dbReference>
<keyword evidence="7 12" id="KW-0560">Oxidoreductase</keyword>
<dbReference type="GO" id="GO:0046872">
    <property type="term" value="F:metal ion binding"/>
    <property type="evidence" value="ECO:0007669"/>
    <property type="project" value="UniProtKB-UniRule"/>
</dbReference>
<comment type="caution">
    <text evidence="20">The sequence shown here is derived from an EMBL/GenBank/DDBJ whole genome shotgun (WGS) entry which is preliminary data.</text>
</comment>
<comment type="function">
    <text evidence="11 12">Catalyzes the conversion of inosine 5'-phosphate (IMP) to xanthosine 5'-phosphate (XMP), the first committed and rate-limiting step in the de novo synthesis of guanine nucleotides, and therefore plays an important role in the regulation of cell growth.</text>
</comment>
<dbReference type="PIRSF" id="PIRSF000130">
    <property type="entry name" value="IMPDH"/>
    <property type="match status" value="1"/>
</dbReference>
<dbReference type="InterPro" id="IPR005990">
    <property type="entry name" value="IMP_DH"/>
</dbReference>
<evidence type="ECO:0000256" key="16">
    <source>
        <dbReference type="PROSITE-ProRule" id="PRU00703"/>
    </source>
</evidence>
<comment type="similarity">
    <text evidence="2 12 17">Belongs to the IMPDH/GMPR family.</text>
</comment>
<evidence type="ECO:0000256" key="9">
    <source>
        <dbReference type="ARBA" id="ARBA00023122"/>
    </source>
</evidence>
<feature type="binding site" description="in other chain" evidence="12 15">
    <location>
        <position position="331"/>
    </location>
    <ligand>
        <name>K(+)</name>
        <dbReference type="ChEBI" id="CHEBI:29103"/>
        <note>ligand shared between two tetrameric partners</note>
    </ligand>
</feature>
<dbReference type="NCBIfam" id="TIGR01302">
    <property type="entry name" value="IMP_dehydrog"/>
    <property type="match status" value="1"/>
</dbReference>
<dbReference type="STRING" id="3076.A0A2P6TGL5"/>
<evidence type="ECO:0000256" key="10">
    <source>
        <dbReference type="ARBA" id="ARBA00048028"/>
    </source>
</evidence>
<dbReference type="GO" id="GO:0006177">
    <property type="term" value="P:GMP biosynthetic process"/>
    <property type="evidence" value="ECO:0007669"/>
    <property type="project" value="UniProtKB-UniRule"/>
</dbReference>
<dbReference type="GO" id="GO:0006183">
    <property type="term" value="P:GTP biosynthetic process"/>
    <property type="evidence" value="ECO:0007669"/>
    <property type="project" value="TreeGrafter"/>
</dbReference>
<keyword evidence="5 12" id="KW-0658">Purine biosynthesis</keyword>
<feature type="binding site" evidence="12">
    <location>
        <begin position="364"/>
        <end position="366"/>
    </location>
    <ligand>
        <name>IMP</name>
        <dbReference type="ChEBI" id="CHEBI:58053"/>
    </ligand>
</feature>
<proteinExistence type="inferred from homology"/>
<accession>A0A2P6TGL5</accession>
<comment type="cofactor">
    <cofactor evidence="1 12">
        <name>K(+)</name>
        <dbReference type="ChEBI" id="CHEBI:29103"/>
    </cofactor>
</comment>
<dbReference type="CDD" id="cd00381">
    <property type="entry name" value="IMPDH"/>
    <property type="match status" value="1"/>
</dbReference>
<evidence type="ECO:0000259" key="19">
    <source>
        <dbReference type="PROSITE" id="PS51371"/>
    </source>
</evidence>
<dbReference type="PROSITE" id="PS51371">
    <property type="entry name" value="CBS"/>
    <property type="match status" value="1"/>
</dbReference>
<evidence type="ECO:0000256" key="8">
    <source>
        <dbReference type="ARBA" id="ARBA00023027"/>
    </source>
</evidence>
<comment type="activity regulation">
    <text evidence="12">Mycophenolic acid (MPA) is a non-competitive inhibitor that prevents formation of the closed enzyme conformation by binding to the same site as the amobile flap. In contrast, mizoribine monophosphate (MZP) is a competitive inhibitor that induces the closed conformation. MPA is a potent inhibitor of mammalian IMPDHs but a poor inhibitor of the bacterial enzymes. MZP is a more potent inhibitor of bacterial IMPDH.</text>
</comment>
<dbReference type="HAMAP" id="MF_01964">
    <property type="entry name" value="IMPDH"/>
    <property type="match status" value="1"/>
</dbReference>
<comment type="subunit">
    <text evidence="12">Homotetramer.</text>
</comment>
<sequence>MATAWRPKFDDSIHDGFTAAKLFGQGVSYTYDDVIFLPGHINFGAHEVDLSTNVTRNIRLRTPLVSSPMDTVTEAGMAVAMATVGGMGVIHYNNSLEEQLHQVKTAKNHTPGFVVHPVCMLPSSTVAELHSLRERKGFTSVCVTDTGAVGGKLLGIVTTRDWDFVTDLHTPLSEIMTSDIETAQYDTITVEKAIQLLKSTKRGKLPIVNGGGELVALATRALFKEDARMPFGGPASVAPDGRLLVGAAVGTREADKERLKALRDVGHVDVVVLDSSQGDSTFQMQMVQHIKREHPGLDVICGNVVATWQARRLIEAGADGLRVGMGSGSICTTQEVCAVGRGQATAVYHTARLANSLGVPIIADGGVQNSGHIVKALALGASAVMCGSMFAGTAEAPGDFMMINGARVKKYRGMGSLEAMTKGSEVRYHSDTQSLKIAQGVSGTVRDKGSVRRNVPFLVQAVKQGFQDLGATSIVQAWQRLDGGEQRLECRTGAAQAEGGVHDLHTFDKRSW</sequence>